<dbReference type="InterPro" id="IPR036188">
    <property type="entry name" value="FAD/NAD-bd_sf"/>
</dbReference>
<dbReference type="Gene3D" id="3.30.9.10">
    <property type="entry name" value="D-Amino Acid Oxidase, subunit A, domain 2"/>
    <property type="match status" value="1"/>
</dbReference>
<accession>A0A179V9K1</accession>
<dbReference type="PRINTS" id="PR00420">
    <property type="entry name" value="RNGMNOXGNASE"/>
</dbReference>
<dbReference type="GO" id="GO:0071949">
    <property type="term" value="F:FAD binding"/>
    <property type="evidence" value="ECO:0007669"/>
    <property type="project" value="InterPro"/>
</dbReference>
<dbReference type="GO" id="GO:0004497">
    <property type="term" value="F:monooxygenase activity"/>
    <property type="evidence" value="ECO:0007669"/>
    <property type="project" value="UniProtKB-KW"/>
</dbReference>
<evidence type="ECO:0000259" key="1">
    <source>
        <dbReference type="Pfam" id="PF01494"/>
    </source>
</evidence>
<feature type="domain" description="FAD-binding" evidence="1">
    <location>
        <begin position="4"/>
        <end position="159"/>
    </location>
</feature>
<sequence>MSLEILISGGGIAGPALAYWLAQEGHSVTIVERATALRSGGQAVDFRGPSIDVLNKMGLLDAVRAQATHMGSMVMVDTRGREIARLPPEVISGELEILWGDLAQILHDAVRDRVSFRFGDWLTDVRQDGDGVAVAFARSARASFDLVVGADGVHSGLRALAFGPESAYVTPLGQYFTFFAMDNHLGLDHQTVTYREGSRGVGIQATAPDAPARGSLSFSDDHLDFDYRDTEGNKQLFLERFADFGWETPAVLRALSTTDEPYFDSLCQVHLDGYSRERVCLLGDAAWCASPRSGMGTSLAIVGAFILAHELRSAQGDFSTAFARFHALMAPYVARCQQLALDALKIGEANSAWATQLRRLGLWSLRLPGVRQLVARQALKVGRSFALPVYD</sequence>
<dbReference type="AlphaFoldDB" id="A0A179V9K1"/>
<evidence type="ECO:0000313" key="2">
    <source>
        <dbReference type="EMBL" id="OAT68580.1"/>
    </source>
</evidence>
<dbReference type="PANTHER" id="PTHR46865">
    <property type="entry name" value="OXIDOREDUCTASE-RELATED"/>
    <property type="match status" value="1"/>
</dbReference>
<evidence type="ECO:0000313" key="3">
    <source>
        <dbReference type="Proteomes" id="UP000186919"/>
    </source>
</evidence>
<reference evidence="2 3" key="1">
    <citation type="submission" date="2016-01" db="EMBL/GenBank/DDBJ databases">
        <title>Mycobacterium immunogenum strain CD11_6 genome sequencing and assembly.</title>
        <authorList>
            <person name="Kaur G."/>
            <person name="Nair G.R."/>
            <person name="Mayilraj S."/>
        </authorList>
    </citation>
    <scope>NUCLEOTIDE SEQUENCE [LARGE SCALE GENOMIC DNA]</scope>
    <source>
        <strain evidence="2 3">CD11-6</strain>
    </source>
</reference>
<dbReference type="Gene3D" id="3.50.50.60">
    <property type="entry name" value="FAD/NAD(P)-binding domain"/>
    <property type="match status" value="1"/>
</dbReference>
<keyword evidence="2" id="KW-0560">Oxidoreductase</keyword>
<dbReference type="PANTHER" id="PTHR46865:SF2">
    <property type="entry name" value="MONOOXYGENASE"/>
    <property type="match status" value="1"/>
</dbReference>
<comment type="caution">
    <text evidence="2">The sequence shown here is derived from an EMBL/GenBank/DDBJ whole genome shotgun (WGS) entry which is preliminary data.</text>
</comment>
<gene>
    <name evidence="2" type="ORF">AWB85_24705</name>
</gene>
<dbReference type="InterPro" id="IPR051704">
    <property type="entry name" value="FAD_aromatic-hydroxylase"/>
</dbReference>
<dbReference type="RefSeq" id="WP_064630385.1">
    <property type="nucleotide sequence ID" value="NZ_LQYE01000014.1"/>
</dbReference>
<dbReference type="EMBL" id="LQYE01000014">
    <property type="protein sequence ID" value="OAT68580.1"/>
    <property type="molecule type" value="Genomic_DNA"/>
</dbReference>
<dbReference type="Pfam" id="PF01494">
    <property type="entry name" value="FAD_binding_3"/>
    <property type="match status" value="1"/>
</dbReference>
<dbReference type="SUPFAM" id="SSF51905">
    <property type="entry name" value="FAD/NAD(P)-binding domain"/>
    <property type="match status" value="1"/>
</dbReference>
<protein>
    <submittedName>
        <fullName evidence="2">Monooxygenase</fullName>
    </submittedName>
</protein>
<dbReference type="InterPro" id="IPR002938">
    <property type="entry name" value="FAD-bd"/>
</dbReference>
<dbReference type="Proteomes" id="UP000186919">
    <property type="component" value="Unassembled WGS sequence"/>
</dbReference>
<keyword evidence="2" id="KW-0503">Monooxygenase</keyword>
<organism evidence="2 3">
    <name type="scientific">Mycobacteroides immunogenum</name>
    <dbReference type="NCBI Taxonomy" id="83262"/>
    <lineage>
        <taxon>Bacteria</taxon>
        <taxon>Bacillati</taxon>
        <taxon>Actinomycetota</taxon>
        <taxon>Actinomycetes</taxon>
        <taxon>Mycobacteriales</taxon>
        <taxon>Mycobacteriaceae</taxon>
        <taxon>Mycobacteroides</taxon>
    </lineage>
</organism>
<name>A0A179V9K1_9MYCO</name>
<proteinExistence type="predicted"/>